<organism evidence="1 2">
    <name type="scientific">Antarcticirhabdus aurantiaca</name>
    <dbReference type="NCBI Taxonomy" id="2606717"/>
    <lineage>
        <taxon>Bacteria</taxon>
        <taxon>Pseudomonadati</taxon>
        <taxon>Pseudomonadota</taxon>
        <taxon>Alphaproteobacteria</taxon>
        <taxon>Hyphomicrobiales</taxon>
        <taxon>Aurantimonadaceae</taxon>
        <taxon>Antarcticirhabdus</taxon>
    </lineage>
</organism>
<dbReference type="Proteomes" id="UP001163223">
    <property type="component" value="Chromosome"/>
</dbReference>
<keyword evidence="2" id="KW-1185">Reference proteome</keyword>
<proteinExistence type="predicted"/>
<evidence type="ECO:0000313" key="2">
    <source>
        <dbReference type="Proteomes" id="UP001163223"/>
    </source>
</evidence>
<gene>
    <name evidence="1" type="ORF">OXU80_14850</name>
</gene>
<dbReference type="EMBL" id="CP113520">
    <property type="protein sequence ID" value="WAJ26190.1"/>
    <property type="molecule type" value="Genomic_DNA"/>
</dbReference>
<name>A0ACD4NHB4_9HYPH</name>
<sequence>MTIAPVAAVADQVSRDGGDVTYVNSRYGTSARFPAAAFPEELPAPSNGDGLAWSSPSGAQLAIYGRPNDGGETPKSVIALRAADDSVTYKASGDRWAVVSGFRDGLIFYERYIFRGDLIHSVSIRYPDSERGTYDRLVGPITNSLRGANAS</sequence>
<reference evidence="1" key="1">
    <citation type="submission" date="2022-11" db="EMBL/GenBank/DDBJ databases">
        <title>beta-Carotene-producing bacterium, Jeongeuplla avenae sp. nov., alleviates the salt stress of Arabidopsis seedlings.</title>
        <authorList>
            <person name="Jiang L."/>
            <person name="Lee J."/>
        </authorList>
    </citation>
    <scope>NUCLEOTIDE SEQUENCE</scope>
    <source>
        <strain evidence="1">DY_R2A_6</strain>
    </source>
</reference>
<protein>
    <submittedName>
        <fullName evidence="1">Uncharacterized protein</fullName>
    </submittedName>
</protein>
<accession>A0ACD4NHB4</accession>
<evidence type="ECO:0000313" key="1">
    <source>
        <dbReference type="EMBL" id="WAJ26190.1"/>
    </source>
</evidence>